<gene>
    <name evidence="1" type="ORF">CEXT_129961</name>
</gene>
<comment type="caution">
    <text evidence="1">The sequence shown here is derived from an EMBL/GenBank/DDBJ whole genome shotgun (WGS) entry which is preliminary data.</text>
</comment>
<dbReference type="EMBL" id="BPLR01005820">
    <property type="protein sequence ID" value="GIY05253.1"/>
    <property type="molecule type" value="Genomic_DNA"/>
</dbReference>
<evidence type="ECO:0000313" key="1">
    <source>
        <dbReference type="EMBL" id="GIY05253.1"/>
    </source>
</evidence>
<name>A0AAV4QD43_CAEEX</name>
<accession>A0AAV4QD43</accession>
<dbReference type="Proteomes" id="UP001054945">
    <property type="component" value="Unassembled WGS sequence"/>
</dbReference>
<evidence type="ECO:0000313" key="2">
    <source>
        <dbReference type="Proteomes" id="UP001054945"/>
    </source>
</evidence>
<protein>
    <submittedName>
        <fullName evidence="1">Uncharacterized protein</fullName>
    </submittedName>
</protein>
<keyword evidence="2" id="KW-1185">Reference proteome</keyword>
<sequence length="105" mass="11292">MPAWECRSSDCGLVTGWSSNSEDGVCCVRFRSKAGPVWAPARWVGRDRGTVLFLRVFPDHSVLVESHTATLGSVARDCKLPTSFQMLTSDSGKGACLENSSLIAA</sequence>
<reference evidence="1 2" key="1">
    <citation type="submission" date="2021-06" db="EMBL/GenBank/DDBJ databases">
        <title>Caerostris extrusa draft genome.</title>
        <authorList>
            <person name="Kono N."/>
            <person name="Arakawa K."/>
        </authorList>
    </citation>
    <scope>NUCLEOTIDE SEQUENCE [LARGE SCALE GENOMIC DNA]</scope>
</reference>
<proteinExistence type="predicted"/>
<organism evidence="1 2">
    <name type="scientific">Caerostris extrusa</name>
    <name type="common">Bark spider</name>
    <name type="synonym">Caerostris bankana</name>
    <dbReference type="NCBI Taxonomy" id="172846"/>
    <lineage>
        <taxon>Eukaryota</taxon>
        <taxon>Metazoa</taxon>
        <taxon>Ecdysozoa</taxon>
        <taxon>Arthropoda</taxon>
        <taxon>Chelicerata</taxon>
        <taxon>Arachnida</taxon>
        <taxon>Araneae</taxon>
        <taxon>Araneomorphae</taxon>
        <taxon>Entelegynae</taxon>
        <taxon>Araneoidea</taxon>
        <taxon>Araneidae</taxon>
        <taxon>Caerostris</taxon>
    </lineage>
</organism>
<dbReference type="AlphaFoldDB" id="A0AAV4QD43"/>